<dbReference type="AlphaFoldDB" id="A0A8H8DGV6"/>
<dbReference type="Proteomes" id="UP000673691">
    <property type="component" value="Unassembled WGS sequence"/>
</dbReference>
<evidence type="ECO:0000313" key="2">
    <source>
        <dbReference type="Proteomes" id="UP000673691"/>
    </source>
</evidence>
<proteinExistence type="predicted"/>
<name>A0A8H8DGV6_9FUNG</name>
<organism evidence="1 2">
    <name type="scientific">Olpidium bornovanus</name>
    <dbReference type="NCBI Taxonomy" id="278681"/>
    <lineage>
        <taxon>Eukaryota</taxon>
        <taxon>Fungi</taxon>
        <taxon>Fungi incertae sedis</taxon>
        <taxon>Olpidiomycota</taxon>
        <taxon>Olpidiomycotina</taxon>
        <taxon>Olpidiomycetes</taxon>
        <taxon>Olpidiales</taxon>
        <taxon>Olpidiaceae</taxon>
        <taxon>Olpidium</taxon>
    </lineage>
</organism>
<comment type="caution">
    <text evidence="1">The sequence shown here is derived from an EMBL/GenBank/DDBJ whole genome shotgun (WGS) entry which is preliminary data.</text>
</comment>
<accession>A0A8H8DGV6</accession>
<sequence>HCLYPDAHGGEVKNGTAVSEAPCDDLSYGEKTWFVQWCHGRRRGWTFFNNATGYWLSHSGPGKHDRYRPVKDDGDKWVGVNAV</sequence>
<reference evidence="1 2" key="1">
    <citation type="journal article" name="Sci. Rep.">
        <title>Genome-scale phylogenetic analyses confirm Olpidium as the closest living zoosporic fungus to the non-flagellated, terrestrial fungi.</title>
        <authorList>
            <person name="Chang Y."/>
            <person name="Rochon D."/>
            <person name="Sekimoto S."/>
            <person name="Wang Y."/>
            <person name="Chovatia M."/>
            <person name="Sandor L."/>
            <person name="Salamov A."/>
            <person name="Grigoriev I.V."/>
            <person name="Stajich J.E."/>
            <person name="Spatafora J.W."/>
        </authorList>
    </citation>
    <scope>NUCLEOTIDE SEQUENCE [LARGE SCALE GENOMIC DNA]</scope>
    <source>
        <strain evidence="1">S191</strain>
    </source>
</reference>
<gene>
    <name evidence="1" type="ORF">BJ554DRAFT_1870</name>
</gene>
<evidence type="ECO:0000313" key="1">
    <source>
        <dbReference type="EMBL" id="KAG5458000.1"/>
    </source>
</evidence>
<keyword evidence="2" id="KW-1185">Reference proteome</keyword>
<protein>
    <submittedName>
        <fullName evidence="1">Uncharacterized protein</fullName>
    </submittedName>
</protein>
<dbReference type="EMBL" id="JAEFCI010009141">
    <property type="protein sequence ID" value="KAG5458000.1"/>
    <property type="molecule type" value="Genomic_DNA"/>
</dbReference>
<feature type="non-terminal residue" evidence="1">
    <location>
        <position position="1"/>
    </location>
</feature>